<protein>
    <submittedName>
        <fullName evidence="1">ArpU family transcriptional regulator</fullName>
    </submittedName>
</protein>
<organism evidence="1 2">
    <name type="scientific">Chengkuizengella marina</name>
    <dbReference type="NCBI Taxonomy" id="2507566"/>
    <lineage>
        <taxon>Bacteria</taxon>
        <taxon>Bacillati</taxon>
        <taxon>Bacillota</taxon>
        <taxon>Bacilli</taxon>
        <taxon>Bacillales</taxon>
        <taxon>Paenibacillaceae</taxon>
        <taxon>Chengkuizengella</taxon>
    </lineage>
</organism>
<sequence>MAQQQMNFELPEIDAGETRIAVEAVLEKCLLYKTIEYQEKEANLTPAYIFREHQSTNETSDSTASIAIDNVDIPQQRKRYVEWVERSVNRLSAKERQLIIERYLKDPDIYDHDVYYGVMEISPKKYKAIRERAFYKLAFILKVEVKIEKCQ</sequence>
<dbReference type="EMBL" id="SIJB01000012">
    <property type="protein sequence ID" value="NBI28327.1"/>
    <property type="molecule type" value="Genomic_DNA"/>
</dbReference>
<dbReference type="AlphaFoldDB" id="A0A6N9PZB5"/>
<dbReference type="RefSeq" id="WP_160645107.1">
    <property type="nucleotide sequence ID" value="NZ_SIJB01000012.1"/>
</dbReference>
<accession>A0A6N9PZB5</accession>
<reference evidence="1 2" key="1">
    <citation type="submission" date="2019-01" db="EMBL/GenBank/DDBJ databases">
        <title>Chengkuizengella sp. nov., isolated from deep-sea sediment of East Pacific Ocean.</title>
        <authorList>
            <person name="Yang J."/>
            <person name="Lai Q."/>
            <person name="Shao Z."/>
        </authorList>
    </citation>
    <scope>NUCLEOTIDE SEQUENCE [LARGE SCALE GENOMIC DNA]</scope>
    <source>
        <strain evidence="1 2">YPA3-1-1</strain>
    </source>
</reference>
<evidence type="ECO:0000313" key="1">
    <source>
        <dbReference type="EMBL" id="NBI28327.1"/>
    </source>
</evidence>
<keyword evidence="2" id="KW-1185">Reference proteome</keyword>
<dbReference type="OrthoDB" id="1797434at2"/>
<dbReference type="Proteomes" id="UP000448943">
    <property type="component" value="Unassembled WGS sequence"/>
</dbReference>
<dbReference type="NCBIfam" id="TIGR01637">
    <property type="entry name" value="phage_arpU"/>
    <property type="match status" value="1"/>
</dbReference>
<evidence type="ECO:0000313" key="2">
    <source>
        <dbReference type="Proteomes" id="UP000448943"/>
    </source>
</evidence>
<gene>
    <name evidence="1" type="ORF">ERL59_05080</name>
</gene>
<name>A0A6N9PZB5_9BACL</name>
<comment type="caution">
    <text evidence="1">The sequence shown here is derived from an EMBL/GenBank/DDBJ whole genome shotgun (WGS) entry which is preliminary data.</text>
</comment>
<dbReference type="InterPro" id="IPR006524">
    <property type="entry name" value="ArpU-like"/>
</dbReference>
<proteinExistence type="predicted"/>